<dbReference type="EMBL" id="BPLR01015464">
    <property type="protein sequence ID" value="GIY76298.1"/>
    <property type="molecule type" value="Genomic_DNA"/>
</dbReference>
<protein>
    <submittedName>
        <fullName evidence="1">Uncharacterized protein</fullName>
    </submittedName>
</protein>
<keyword evidence="2" id="KW-1185">Reference proteome</keyword>
<reference evidence="1 2" key="1">
    <citation type="submission" date="2021-06" db="EMBL/GenBank/DDBJ databases">
        <title>Caerostris extrusa draft genome.</title>
        <authorList>
            <person name="Kono N."/>
            <person name="Arakawa K."/>
        </authorList>
    </citation>
    <scope>NUCLEOTIDE SEQUENCE [LARGE SCALE GENOMIC DNA]</scope>
</reference>
<sequence length="80" mass="9614">MELRKNHFKKELDTYFQERVTIPETDNYKFNPRKLWAFHSSWVLMSIAYLDPGNRNRFAIWSHCKLSAIMGTSWGYCSCF</sequence>
<gene>
    <name evidence="1" type="ORF">CEXT_380901</name>
</gene>
<proteinExistence type="predicted"/>
<evidence type="ECO:0000313" key="1">
    <source>
        <dbReference type="EMBL" id="GIY76298.1"/>
    </source>
</evidence>
<comment type="caution">
    <text evidence="1">The sequence shown here is derived from an EMBL/GenBank/DDBJ whole genome shotgun (WGS) entry which is preliminary data.</text>
</comment>
<accession>A0AAV4W1L9</accession>
<evidence type="ECO:0000313" key="2">
    <source>
        <dbReference type="Proteomes" id="UP001054945"/>
    </source>
</evidence>
<dbReference type="Proteomes" id="UP001054945">
    <property type="component" value="Unassembled WGS sequence"/>
</dbReference>
<name>A0AAV4W1L9_CAEEX</name>
<dbReference type="AlphaFoldDB" id="A0AAV4W1L9"/>
<organism evidence="1 2">
    <name type="scientific">Caerostris extrusa</name>
    <name type="common">Bark spider</name>
    <name type="synonym">Caerostris bankana</name>
    <dbReference type="NCBI Taxonomy" id="172846"/>
    <lineage>
        <taxon>Eukaryota</taxon>
        <taxon>Metazoa</taxon>
        <taxon>Ecdysozoa</taxon>
        <taxon>Arthropoda</taxon>
        <taxon>Chelicerata</taxon>
        <taxon>Arachnida</taxon>
        <taxon>Araneae</taxon>
        <taxon>Araneomorphae</taxon>
        <taxon>Entelegynae</taxon>
        <taxon>Araneoidea</taxon>
        <taxon>Araneidae</taxon>
        <taxon>Caerostris</taxon>
    </lineage>
</organism>